<dbReference type="Pfam" id="PF22022">
    <property type="entry name" value="Phage_int_M"/>
    <property type="match status" value="1"/>
</dbReference>
<evidence type="ECO:0000256" key="1">
    <source>
        <dbReference type="ARBA" id="ARBA00023125"/>
    </source>
</evidence>
<name>A0A3N4RV91_9ACTN</name>
<evidence type="ECO:0000256" key="2">
    <source>
        <dbReference type="ARBA" id="ARBA00023172"/>
    </source>
</evidence>
<accession>A0A3N4RV91</accession>
<dbReference type="Gene3D" id="1.10.150.130">
    <property type="match status" value="1"/>
</dbReference>
<dbReference type="Proteomes" id="UP000266906">
    <property type="component" value="Unassembled WGS sequence"/>
</dbReference>
<dbReference type="GO" id="GO:0015074">
    <property type="term" value="P:DNA integration"/>
    <property type="evidence" value="ECO:0007669"/>
    <property type="project" value="InterPro"/>
</dbReference>
<dbReference type="RefSeq" id="WP_123818630.1">
    <property type="nucleotide sequence ID" value="NZ_JBHYVY010000004.1"/>
</dbReference>
<reference evidence="4 5" key="1">
    <citation type="submission" date="2018-11" db="EMBL/GenBank/DDBJ databases">
        <title>Sequencing the genomes of 1000 actinobacteria strains.</title>
        <authorList>
            <person name="Klenk H.-P."/>
        </authorList>
    </citation>
    <scope>NUCLEOTIDE SEQUENCE [LARGE SCALE GENOMIC DNA]</scope>
    <source>
        <strain evidence="4 5">DSM 44781</strain>
    </source>
</reference>
<organism evidence="4 5">
    <name type="scientific">Kitasatospora cineracea</name>
    <dbReference type="NCBI Taxonomy" id="88074"/>
    <lineage>
        <taxon>Bacteria</taxon>
        <taxon>Bacillati</taxon>
        <taxon>Actinomycetota</taxon>
        <taxon>Actinomycetes</taxon>
        <taxon>Kitasatosporales</taxon>
        <taxon>Streptomycetaceae</taxon>
        <taxon>Kitasatospora</taxon>
    </lineage>
</organism>
<protein>
    <recommendedName>
        <fullName evidence="3">Phage integrase central domain-containing protein</fullName>
    </recommendedName>
</protein>
<dbReference type="InterPro" id="IPR010998">
    <property type="entry name" value="Integrase_recombinase_N"/>
</dbReference>
<dbReference type="InterPro" id="IPR013762">
    <property type="entry name" value="Integrase-like_cat_sf"/>
</dbReference>
<evidence type="ECO:0000313" key="5">
    <source>
        <dbReference type="Proteomes" id="UP000266906"/>
    </source>
</evidence>
<dbReference type="InterPro" id="IPR011010">
    <property type="entry name" value="DNA_brk_join_enz"/>
</dbReference>
<dbReference type="AlphaFoldDB" id="A0A3N4RV91"/>
<dbReference type="EMBL" id="RKQG01000001">
    <property type="protein sequence ID" value="RPE34979.1"/>
    <property type="molecule type" value="Genomic_DNA"/>
</dbReference>
<evidence type="ECO:0000259" key="3">
    <source>
        <dbReference type="Pfam" id="PF22022"/>
    </source>
</evidence>
<comment type="caution">
    <text evidence="4">The sequence shown here is derived from an EMBL/GenBank/DDBJ whole genome shotgun (WGS) entry which is preliminary data.</text>
</comment>
<keyword evidence="5" id="KW-1185">Reference proteome</keyword>
<proteinExistence type="predicted"/>
<dbReference type="InterPro" id="IPR053876">
    <property type="entry name" value="Phage_int_M"/>
</dbReference>
<evidence type="ECO:0000313" key="4">
    <source>
        <dbReference type="EMBL" id="RPE34979.1"/>
    </source>
</evidence>
<dbReference type="GO" id="GO:0006310">
    <property type="term" value="P:DNA recombination"/>
    <property type="evidence" value="ECO:0007669"/>
    <property type="project" value="UniProtKB-KW"/>
</dbReference>
<sequence>MAYAEKVYAVSNGKTLKKHTWRCRYVKPDGKPGSKSGFATAKLAKEWGTAQEAKVKAGTWIDPDLATLQFGAWAREWLKEKAPRGRTTTTWWEKLDAHILPRWEHVPLRQINWFEAENWANRVGEASDDGTASKCLTIMSQILTGAVDAKKLESNPLAGRRRSRTAAIKAKNQAKQAAKAKAPATPEQVLLIARRLGPLDGMHVLATGFLGPRWGEGIALTRGSRGVREEAHRDGLWTCPTLMIREEVAEYQTRDPATGAKGPMQFALEPVKTDGSLRDIDVPPFLDALLDEHEERLPQHIDTLFCTRSGIWWRNSNFGRQVMRPGADGRPALPVSKGHRAREGWDPIKPGLTMDFLRHLHDSLQAELRVAEPLAYEQAGHVRGGIKAVYQHPTVESRIERLAGLQGIFERAMSTLGWDRVWE</sequence>
<feature type="domain" description="Phage integrase central" evidence="3">
    <location>
        <begin position="70"/>
        <end position="159"/>
    </location>
</feature>
<dbReference type="SUPFAM" id="SSF56349">
    <property type="entry name" value="DNA breaking-rejoining enzymes"/>
    <property type="match status" value="1"/>
</dbReference>
<gene>
    <name evidence="4" type="ORF">EDD38_3324</name>
</gene>
<dbReference type="GO" id="GO:0003677">
    <property type="term" value="F:DNA binding"/>
    <property type="evidence" value="ECO:0007669"/>
    <property type="project" value="UniProtKB-KW"/>
</dbReference>
<keyword evidence="2" id="KW-0233">DNA recombination</keyword>
<dbReference type="Gene3D" id="1.10.443.10">
    <property type="entry name" value="Intergrase catalytic core"/>
    <property type="match status" value="1"/>
</dbReference>
<keyword evidence="1" id="KW-0238">DNA-binding</keyword>